<evidence type="ECO:0000313" key="6">
    <source>
        <dbReference type="EMBL" id="SHO80118.1"/>
    </source>
</evidence>
<keyword evidence="2" id="KW-0235">DNA replication</keyword>
<name>A0A1M8ACE1_MALS4</name>
<evidence type="ECO:0000256" key="2">
    <source>
        <dbReference type="ARBA" id="ARBA00022705"/>
    </source>
</evidence>
<dbReference type="CDD" id="cd08041">
    <property type="entry name" value="OBF_kDNA_ligase_like"/>
    <property type="match status" value="1"/>
</dbReference>
<evidence type="ECO:0000256" key="4">
    <source>
        <dbReference type="ARBA" id="ARBA00023204"/>
    </source>
</evidence>
<dbReference type="Gene3D" id="2.40.50.140">
    <property type="entry name" value="Nucleic acid-binding proteins"/>
    <property type="match status" value="1"/>
</dbReference>
<dbReference type="PANTHER" id="PTHR47810:SF1">
    <property type="entry name" value="DNA LIGASE B"/>
    <property type="match status" value="1"/>
</dbReference>
<accession>A0A1M8ACE1</accession>
<dbReference type="CDD" id="cd07896">
    <property type="entry name" value="Adenylation_kDNA_ligase_like"/>
    <property type="match status" value="1"/>
</dbReference>
<dbReference type="InterPro" id="IPR029319">
    <property type="entry name" value="DNA_ligase_OB"/>
</dbReference>
<evidence type="ECO:0000256" key="1">
    <source>
        <dbReference type="ARBA" id="ARBA00022598"/>
    </source>
</evidence>
<dbReference type="PROSITE" id="PS00333">
    <property type="entry name" value="DNA_LIGASE_A2"/>
    <property type="match status" value="1"/>
</dbReference>
<dbReference type="InterPro" id="IPR050326">
    <property type="entry name" value="NAD_dep_DNA_ligaseB"/>
</dbReference>
<reference evidence="7" key="1">
    <citation type="journal article" date="2017" name="Nucleic Acids Res.">
        <title>Proteogenomics produces comprehensive and highly accurate protein-coding gene annotation in a complete genome assembly of Malassezia sympodialis.</title>
        <authorList>
            <person name="Zhu Y."/>
            <person name="Engstroem P.G."/>
            <person name="Tellgren-Roth C."/>
            <person name="Baudo C.D."/>
            <person name="Kennell J.C."/>
            <person name="Sun S."/>
            <person name="Billmyre R.B."/>
            <person name="Schroeder M.S."/>
            <person name="Andersson A."/>
            <person name="Holm T."/>
            <person name="Sigurgeirsson B."/>
            <person name="Wu G."/>
            <person name="Sankaranarayanan S.R."/>
            <person name="Siddharthan R."/>
            <person name="Sanyal K."/>
            <person name="Lundeberg J."/>
            <person name="Nystedt B."/>
            <person name="Boekhout T."/>
            <person name="Dawson T.L. Jr."/>
            <person name="Heitman J."/>
            <person name="Scheynius A."/>
            <person name="Lehtioe J."/>
        </authorList>
    </citation>
    <scope>NUCLEOTIDE SEQUENCE [LARGE SCALE GENOMIC DNA]</scope>
    <source>
        <strain evidence="7">ATCC 42132</strain>
    </source>
</reference>
<dbReference type="EMBL" id="LT671828">
    <property type="protein sequence ID" value="SHO80118.1"/>
    <property type="molecule type" value="Genomic_DNA"/>
</dbReference>
<evidence type="ECO:0000256" key="3">
    <source>
        <dbReference type="ARBA" id="ARBA00022763"/>
    </source>
</evidence>
<dbReference type="VEuPathDB" id="FungiDB:MSYG_4473"/>
<evidence type="ECO:0000259" key="5">
    <source>
        <dbReference type="Pfam" id="PF14743"/>
    </source>
</evidence>
<keyword evidence="1" id="KW-0436">Ligase</keyword>
<keyword evidence="7" id="KW-1185">Reference proteome</keyword>
<sequence length="217" mass="24592">MGGTIMVHKFIPLDGELWIDRGLFELTSSICRSKVSEDWHKIKYMIFDTPGYPSKVVEDRWKRLENRFPMAPMHQGSHLKAGPYFVEQLLCRDQEHMVEILNKVLLNGGEGIMLRKPCSHYERQRSSTLLKLKPIMDGEARVIGYEQGKNGAEGLVGSLLCETLTEPVRQFKIGSGLTDSLRRDPPSIGAIVNFEYGGLGSQGLPRFPRYRGIRTDL</sequence>
<gene>
    <name evidence="6" type="ORF">MSYG_4473</name>
</gene>
<dbReference type="SUPFAM" id="SSF56091">
    <property type="entry name" value="DNA ligase/mRNA capping enzyme, catalytic domain"/>
    <property type="match status" value="1"/>
</dbReference>
<dbReference type="Pfam" id="PF14743">
    <property type="entry name" value="DNA_ligase_OB_2"/>
    <property type="match status" value="1"/>
</dbReference>
<dbReference type="InterPro" id="IPR012340">
    <property type="entry name" value="NA-bd_OB-fold"/>
</dbReference>
<organism evidence="6 7">
    <name type="scientific">Malassezia sympodialis (strain ATCC 42132)</name>
    <name type="common">Atopic eczema-associated yeast</name>
    <dbReference type="NCBI Taxonomy" id="1230383"/>
    <lineage>
        <taxon>Eukaryota</taxon>
        <taxon>Fungi</taxon>
        <taxon>Dikarya</taxon>
        <taxon>Basidiomycota</taxon>
        <taxon>Ustilaginomycotina</taxon>
        <taxon>Malasseziomycetes</taxon>
        <taxon>Malasseziales</taxon>
        <taxon>Malasseziaceae</taxon>
        <taxon>Malassezia</taxon>
    </lineage>
</organism>
<dbReference type="SUPFAM" id="SSF50249">
    <property type="entry name" value="Nucleic acid-binding proteins"/>
    <property type="match status" value="1"/>
</dbReference>
<proteinExistence type="predicted"/>
<dbReference type="GO" id="GO:0006260">
    <property type="term" value="P:DNA replication"/>
    <property type="evidence" value="ECO:0007669"/>
    <property type="project" value="UniProtKB-KW"/>
</dbReference>
<keyword evidence="3" id="KW-0227">DNA damage</keyword>
<dbReference type="GO" id="GO:0003909">
    <property type="term" value="F:DNA ligase activity"/>
    <property type="evidence" value="ECO:0007669"/>
    <property type="project" value="InterPro"/>
</dbReference>
<dbReference type="GO" id="GO:0006281">
    <property type="term" value="P:DNA repair"/>
    <property type="evidence" value="ECO:0007669"/>
    <property type="project" value="UniProtKB-KW"/>
</dbReference>
<dbReference type="Gene3D" id="3.30.1490.70">
    <property type="match status" value="1"/>
</dbReference>
<dbReference type="PANTHER" id="PTHR47810">
    <property type="entry name" value="DNA LIGASE"/>
    <property type="match status" value="1"/>
</dbReference>
<feature type="domain" description="DNA ligase OB-like" evidence="5">
    <location>
        <begin position="148"/>
        <end position="214"/>
    </location>
</feature>
<dbReference type="AlphaFoldDB" id="A0A1M8ACE1"/>
<protein>
    <recommendedName>
        <fullName evidence="5">DNA ligase OB-like domain-containing protein</fullName>
    </recommendedName>
</protein>
<dbReference type="Proteomes" id="UP000186303">
    <property type="component" value="Chromosome 8"/>
</dbReference>
<dbReference type="InterPro" id="IPR016059">
    <property type="entry name" value="DNA_ligase_ATP-dep_CS"/>
</dbReference>
<keyword evidence="4" id="KW-0234">DNA repair</keyword>
<dbReference type="Gene3D" id="3.30.470.30">
    <property type="entry name" value="DNA ligase/mRNA capping enzyme"/>
    <property type="match status" value="1"/>
</dbReference>
<dbReference type="STRING" id="1230383.A0A1M8ACE1"/>
<dbReference type="OrthoDB" id="411785at2759"/>
<dbReference type="OMA" id="PCSHYER"/>
<evidence type="ECO:0000313" key="7">
    <source>
        <dbReference type="Proteomes" id="UP000186303"/>
    </source>
</evidence>